<protein>
    <submittedName>
        <fullName evidence="1">Putative ovule protein</fullName>
    </submittedName>
</protein>
<evidence type="ECO:0000313" key="1">
    <source>
        <dbReference type="EMBL" id="JAP23690.1"/>
    </source>
</evidence>
<organism evidence="1">
    <name type="scientific">Solanum chacoense</name>
    <name type="common">Chaco potato</name>
    <dbReference type="NCBI Taxonomy" id="4108"/>
    <lineage>
        <taxon>Eukaryota</taxon>
        <taxon>Viridiplantae</taxon>
        <taxon>Streptophyta</taxon>
        <taxon>Embryophyta</taxon>
        <taxon>Tracheophyta</taxon>
        <taxon>Spermatophyta</taxon>
        <taxon>Magnoliopsida</taxon>
        <taxon>eudicotyledons</taxon>
        <taxon>Gunneridae</taxon>
        <taxon>Pentapetalae</taxon>
        <taxon>asterids</taxon>
        <taxon>lamiids</taxon>
        <taxon>Solanales</taxon>
        <taxon>Solanaceae</taxon>
        <taxon>Solanoideae</taxon>
        <taxon>Solaneae</taxon>
        <taxon>Solanum</taxon>
    </lineage>
</organism>
<dbReference type="EMBL" id="GEDG01015201">
    <property type="protein sequence ID" value="JAP23690.1"/>
    <property type="molecule type" value="Transcribed_RNA"/>
</dbReference>
<dbReference type="AlphaFoldDB" id="A0A0V0HUB9"/>
<sequence length="83" mass="9859">MYLGSLPLSLLIYMQLFSGDRRIILIRTIVNYCCSSLFFIIHVSSNNWYQSLVLSEYALWLQHNLNFHIREGLLWFSIFPNTL</sequence>
<accession>A0A0V0HUB9</accession>
<name>A0A0V0HUB9_SOLCH</name>
<proteinExistence type="predicted"/>
<reference evidence="1" key="1">
    <citation type="submission" date="2015-12" db="EMBL/GenBank/DDBJ databases">
        <title>Gene expression during late stages of embryo sac development: a critical building block for successful pollen-pistil interactions.</title>
        <authorList>
            <person name="Liu Y."/>
            <person name="Joly V."/>
            <person name="Sabar M."/>
            <person name="Matton D.P."/>
        </authorList>
    </citation>
    <scope>NUCLEOTIDE SEQUENCE</scope>
</reference>